<dbReference type="InterPro" id="IPR018357">
    <property type="entry name" value="Hexapep_transf_CS"/>
</dbReference>
<keyword evidence="2 5" id="KW-0808">Transferase</keyword>
<evidence type="ECO:0000313" key="5">
    <source>
        <dbReference type="EMBL" id="PZP34352.1"/>
    </source>
</evidence>
<dbReference type="AlphaFoldDB" id="A0A2W5FTI7"/>
<dbReference type="InterPro" id="IPR001451">
    <property type="entry name" value="Hexapep"/>
</dbReference>
<dbReference type="PANTHER" id="PTHR23416:SF23">
    <property type="entry name" value="ACETYLTRANSFERASE C18B11.09C-RELATED"/>
    <property type="match status" value="1"/>
</dbReference>
<evidence type="ECO:0000313" key="6">
    <source>
        <dbReference type="Proteomes" id="UP000249633"/>
    </source>
</evidence>
<dbReference type="SUPFAM" id="SSF51161">
    <property type="entry name" value="Trimeric LpxA-like enzymes"/>
    <property type="match status" value="1"/>
</dbReference>
<dbReference type="GO" id="GO:0008374">
    <property type="term" value="F:O-acyltransferase activity"/>
    <property type="evidence" value="ECO:0007669"/>
    <property type="project" value="TreeGrafter"/>
</dbReference>
<evidence type="ECO:0000256" key="1">
    <source>
        <dbReference type="ARBA" id="ARBA00007274"/>
    </source>
</evidence>
<comment type="similarity">
    <text evidence="1">Belongs to the transferase hexapeptide repeat family.</text>
</comment>
<gene>
    <name evidence="5" type="ORF">DI603_05165</name>
</gene>
<dbReference type="InterPro" id="IPR051159">
    <property type="entry name" value="Hexapeptide_acetyltransf"/>
</dbReference>
<dbReference type="Proteomes" id="UP000249633">
    <property type="component" value="Unassembled WGS sequence"/>
</dbReference>
<dbReference type="Gene3D" id="2.160.10.10">
    <property type="entry name" value="Hexapeptide repeat proteins"/>
    <property type="match status" value="1"/>
</dbReference>
<evidence type="ECO:0000256" key="4">
    <source>
        <dbReference type="ARBA" id="ARBA00023315"/>
    </source>
</evidence>
<sequence length="193" mass="21340">MSQNKMPVVDLSKSKSHWPVAVLLRRGFWTYVLEPVVRWWPKAFSPLRVAALRLMGAQIGPRCLILPGVKVLMPWNLIMEDHVAIGRHVDVYNFAPVTIRRQTVVSQGVYLCTGSHDYRQPDMPLTYLPITIGSECWLAAGAFVCPGVSIADGVVIGARSVVTRSVTEAWSVHGGNPSVRIKARKMAPTDKPV</sequence>
<organism evidence="5 6">
    <name type="scientific">Roseateles depolymerans</name>
    <dbReference type="NCBI Taxonomy" id="76731"/>
    <lineage>
        <taxon>Bacteria</taxon>
        <taxon>Pseudomonadati</taxon>
        <taxon>Pseudomonadota</taxon>
        <taxon>Betaproteobacteria</taxon>
        <taxon>Burkholderiales</taxon>
        <taxon>Sphaerotilaceae</taxon>
        <taxon>Roseateles</taxon>
    </lineage>
</organism>
<protein>
    <submittedName>
        <fullName evidence="5">Putative colanic acid biosynthesis acetyltransferase</fullName>
    </submittedName>
</protein>
<reference evidence="5 6" key="1">
    <citation type="submission" date="2017-08" db="EMBL/GenBank/DDBJ databases">
        <title>Infants hospitalized years apart are colonized by the same room-sourced microbial strains.</title>
        <authorList>
            <person name="Brooks B."/>
            <person name="Olm M.R."/>
            <person name="Firek B.A."/>
            <person name="Baker R."/>
            <person name="Thomas B.C."/>
            <person name="Morowitz M.J."/>
            <person name="Banfield J.F."/>
        </authorList>
    </citation>
    <scope>NUCLEOTIDE SEQUENCE [LARGE SCALE GENOMIC DNA]</scope>
    <source>
        <strain evidence="5">S2_012_000_R2_81</strain>
    </source>
</reference>
<dbReference type="GO" id="GO:0005829">
    <property type="term" value="C:cytosol"/>
    <property type="evidence" value="ECO:0007669"/>
    <property type="project" value="TreeGrafter"/>
</dbReference>
<proteinExistence type="inferred from homology"/>
<keyword evidence="3" id="KW-0677">Repeat</keyword>
<accession>A0A2W5FTI7</accession>
<comment type="caution">
    <text evidence="5">The sequence shown here is derived from an EMBL/GenBank/DDBJ whole genome shotgun (WGS) entry which is preliminary data.</text>
</comment>
<dbReference type="Pfam" id="PF00132">
    <property type="entry name" value="Hexapep"/>
    <property type="match status" value="1"/>
</dbReference>
<evidence type="ECO:0000256" key="3">
    <source>
        <dbReference type="ARBA" id="ARBA00022737"/>
    </source>
</evidence>
<keyword evidence="4" id="KW-0012">Acyltransferase</keyword>
<dbReference type="EMBL" id="QFOD01000004">
    <property type="protein sequence ID" value="PZP34352.1"/>
    <property type="molecule type" value="Genomic_DNA"/>
</dbReference>
<name>A0A2W5FTI7_9BURK</name>
<evidence type="ECO:0000256" key="2">
    <source>
        <dbReference type="ARBA" id="ARBA00022679"/>
    </source>
</evidence>
<dbReference type="PROSITE" id="PS00101">
    <property type="entry name" value="HEXAPEP_TRANSFERASES"/>
    <property type="match status" value="1"/>
</dbReference>
<dbReference type="CDD" id="cd05825">
    <property type="entry name" value="LbH_wcaF_like"/>
    <property type="match status" value="1"/>
</dbReference>
<dbReference type="InterPro" id="IPR011004">
    <property type="entry name" value="Trimer_LpxA-like_sf"/>
</dbReference>
<dbReference type="PANTHER" id="PTHR23416">
    <property type="entry name" value="SIALIC ACID SYNTHASE-RELATED"/>
    <property type="match status" value="1"/>
</dbReference>